<dbReference type="CDD" id="cd07247">
    <property type="entry name" value="SgaA_N_like"/>
    <property type="match status" value="1"/>
</dbReference>
<sequence>MMSVKRTPGRVVWRELTTDDVEKAKAFYSALFGWRFVDFPMGEGAPPYPIAHVGEKSIGGIMKKPEGAPFPPFWLSYVSVEDVDATVARMSELGGSTMMPPTDVPEVGRLAIVSDFAGATIGLLKSNGDDPAGGRPQPGEFCWETITSPDLARAKKVYTSVLGWIETQMPGGSSTVFATGTGMEDGVADLGKAEGFPPMWVTYVVVETVEAARAKAETLGATIVVPLIEVPNVGRISFIQDPTGAHIGLFQPQF</sequence>
<evidence type="ECO:0000259" key="1">
    <source>
        <dbReference type="PROSITE" id="PS51819"/>
    </source>
</evidence>
<dbReference type="Proteomes" id="UP000034883">
    <property type="component" value="Chromosome"/>
</dbReference>
<feature type="domain" description="VOC" evidence="1">
    <location>
        <begin position="140"/>
        <end position="252"/>
    </location>
</feature>
<dbReference type="Pfam" id="PF00903">
    <property type="entry name" value="Glyoxalase"/>
    <property type="match status" value="2"/>
</dbReference>
<dbReference type="AlphaFoldDB" id="A0A0F6SHM9"/>
<keyword evidence="3" id="KW-1185">Reference proteome</keyword>
<dbReference type="GO" id="GO:0051213">
    <property type="term" value="F:dioxygenase activity"/>
    <property type="evidence" value="ECO:0007669"/>
    <property type="project" value="UniProtKB-KW"/>
</dbReference>
<organism evidence="2 3">
    <name type="scientific">Sandaracinus amylolyticus</name>
    <dbReference type="NCBI Taxonomy" id="927083"/>
    <lineage>
        <taxon>Bacteria</taxon>
        <taxon>Pseudomonadati</taxon>
        <taxon>Myxococcota</taxon>
        <taxon>Polyangia</taxon>
        <taxon>Polyangiales</taxon>
        <taxon>Sandaracinaceae</taxon>
        <taxon>Sandaracinus</taxon>
    </lineage>
</organism>
<keyword evidence="2" id="KW-0223">Dioxygenase</keyword>
<proteinExistence type="predicted"/>
<dbReference type="KEGG" id="samy:DB32_007873"/>
<accession>A0A0F6SHM9</accession>
<dbReference type="PROSITE" id="PS51819">
    <property type="entry name" value="VOC"/>
    <property type="match status" value="2"/>
</dbReference>
<gene>
    <name evidence="2" type="ORF">DB32_007873</name>
</gene>
<dbReference type="EMBL" id="CP011125">
    <property type="protein sequence ID" value="AKF10724.1"/>
    <property type="molecule type" value="Genomic_DNA"/>
</dbReference>
<dbReference type="InterPro" id="IPR037523">
    <property type="entry name" value="VOC_core"/>
</dbReference>
<evidence type="ECO:0000313" key="2">
    <source>
        <dbReference type="EMBL" id="AKF10724.1"/>
    </source>
</evidence>
<protein>
    <submittedName>
        <fullName evidence="2">Glyoxalase/bleomycin resistance protein/dioxygenase</fullName>
    </submittedName>
</protein>
<evidence type="ECO:0000313" key="3">
    <source>
        <dbReference type="Proteomes" id="UP000034883"/>
    </source>
</evidence>
<dbReference type="Gene3D" id="3.10.180.10">
    <property type="entry name" value="2,3-Dihydroxybiphenyl 1,2-Dioxygenase, domain 1"/>
    <property type="match status" value="2"/>
</dbReference>
<dbReference type="InterPro" id="IPR004360">
    <property type="entry name" value="Glyas_Fos-R_dOase_dom"/>
</dbReference>
<reference evidence="2 3" key="1">
    <citation type="submission" date="2015-03" db="EMBL/GenBank/DDBJ databases">
        <title>Genome assembly of Sandaracinus amylolyticus DSM 53668.</title>
        <authorList>
            <person name="Sharma G."/>
            <person name="Subramanian S."/>
        </authorList>
    </citation>
    <scope>NUCLEOTIDE SEQUENCE [LARGE SCALE GENOMIC DNA]</scope>
    <source>
        <strain evidence="2 3">DSM 53668</strain>
    </source>
</reference>
<dbReference type="PANTHER" id="PTHR33993:SF14">
    <property type="entry name" value="GB|AAF24581.1"/>
    <property type="match status" value="1"/>
</dbReference>
<keyword evidence="2" id="KW-0560">Oxidoreductase</keyword>
<dbReference type="InterPro" id="IPR029068">
    <property type="entry name" value="Glyas_Bleomycin-R_OHBP_Dase"/>
</dbReference>
<dbReference type="STRING" id="927083.DB32_007873"/>
<name>A0A0F6SHM9_9BACT</name>
<dbReference type="PANTHER" id="PTHR33993">
    <property type="entry name" value="GLYOXALASE-RELATED"/>
    <property type="match status" value="1"/>
</dbReference>
<dbReference type="InterPro" id="IPR052164">
    <property type="entry name" value="Anthracycline_SecMetBiosynth"/>
</dbReference>
<dbReference type="SUPFAM" id="SSF54593">
    <property type="entry name" value="Glyoxalase/Bleomycin resistance protein/Dihydroxybiphenyl dioxygenase"/>
    <property type="match status" value="2"/>
</dbReference>
<feature type="domain" description="VOC" evidence="1">
    <location>
        <begin position="10"/>
        <end position="126"/>
    </location>
</feature>